<dbReference type="SMART" id="SM01065">
    <property type="entry name" value="CBM_2"/>
    <property type="match status" value="1"/>
</dbReference>
<dbReference type="PROSITE" id="PS51166">
    <property type="entry name" value="CBM20"/>
    <property type="match status" value="1"/>
</dbReference>
<feature type="domain" description="CBM20" evidence="1">
    <location>
        <begin position="1"/>
        <end position="130"/>
    </location>
</feature>
<reference evidence="2 3" key="1">
    <citation type="submission" date="2014-11" db="EMBL/GenBank/DDBJ databases">
        <authorList>
            <person name="Zhu J."/>
            <person name="Qi W."/>
            <person name="Song R."/>
        </authorList>
    </citation>
    <scope>NUCLEOTIDE SEQUENCE [LARGE SCALE GENOMIC DNA]</scope>
</reference>
<evidence type="ECO:0000313" key="2">
    <source>
        <dbReference type="EMBL" id="CEM02511.1"/>
    </source>
</evidence>
<proteinExistence type="predicted"/>
<gene>
    <name evidence="2" type="ORF">Vbra_13660</name>
</gene>
<accession>A0A0G4EV66</accession>
<dbReference type="AlphaFoldDB" id="A0A0G4EV66"/>
<evidence type="ECO:0000313" key="3">
    <source>
        <dbReference type="Proteomes" id="UP000041254"/>
    </source>
</evidence>
<dbReference type="Pfam" id="PF00686">
    <property type="entry name" value="CBM_20"/>
    <property type="match status" value="1"/>
</dbReference>
<keyword evidence="3" id="KW-1185">Reference proteome</keyword>
<dbReference type="InterPro" id="IPR002044">
    <property type="entry name" value="CBM20"/>
</dbReference>
<name>A0A0G4EV66_VITBC</name>
<dbReference type="PhylomeDB" id="A0A0G4EV66"/>
<dbReference type="InterPro" id="IPR013784">
    <property type="entry name" value="Carb-bd-like_fold"/>
</dbReference>
<evidence type="ECO:0000259" key="1">
    <source>
        <dbReference type="PROSITE" id="PS51166"/>
    </source>
</evidence>
<protein>
    <recommendedName>
        <fullName evidence="1">CBM20 domain-containing protein</fullName>
    </recommendedName>
</protein>
<dbReference type="InParanoid" id="A0A0G4EV66"/>
<dbReference type="Gene3D" id="2.60.40.10">
    <property type="entry name" value="Immunoglobulins"/>
    <property type="match status" value="1"/>
</dbReference>
<organism evidence="2 3">
    <name type="scientific">Vitrella brassicaformis (strain CCMP3155)</name>
    <dbReference type="NCBI Taxonomy" id="1169540"/>
    <lineage>
        <taxon>Eukaryota</taxon>
        <taxon>Sar</taxon>
        <taxon>Alveolata</taxon>
        <taxon>Colpodellida</taxon>
        <taxon>Vitrellaceae</taxon>
        <taxon>Vitrella</taxon>
    </lineage>
</organism>
<dbReference type="Proteomes" id="UP000041254">
    <property type="component" value="Unassembled WGS sequence"/>
</dbReference>
<dbReference type="SUPFAM" id="SSF49452">
    <property type="entry name" value="Starch-binding domain-like"/>
    <property type="match status" value="1"/>
</dbReference>
<dbReference type="GO" id="GO:2001070">
    <property type="term" value="F:starch binding"/>
    <property type="evidence" value="ECO:0007669"/>
    <property type="project" value="InterPro"/>
</dbReference>
<dbReference type="VEuPathDB" id="CryptoDB:Vbra_13660"/>
<dbReference type="InterPro" id="IPR013783">
    <property type="entry name" value="Ig-like_fold"/>
</dbReference>
<dbReference type="EMBL" id="CDMY01000328">
    <property type="protein sequence ID" value="CEM02511.1"/>
    <property type="molecule type" value="Genomic_DNA"/>
</dbReference>
<sequence>MDASHTALELSVEVPIDGSVLYGSHVSVLGNIEALGRWQPRSAIRMSATAVPVTTADGQTVWGHRWASKPIRVEVDGMSAAVIEYKCVAISDTTGEVLRWEPIGDGKNRRLPIERLQSNYIMTMPDRWGTSATRPTYRPLDEHTTVAGGSAGVAMPTAQPEGRQGDLMARQQQLESQFSGIVAQLQQLRVDQCGQMMSDLEQKHSEISCLMYRLSALDTSDLSSHDCSLHMIAALDQYAKLKASLKALVKAATFPQRRTAASAKLDDLSADAMARLQEPLDLQGVGCLKTTAPLVNYHVKMAHRRRLAVAVDKAGLTGVVRFAPQLGGGGVMKALWLMEEGGRWGEVGNGLRVAGQCGYCQLPVTIDAVDLQKHDTKTAYLSTPRVTAQWMIIGRHVAFRRANGQQDGTFELFRDNTTNEIRAIRDEPEFAITLNPPLPTNAVHPLQQHPFQQHIKHDDPPVQWPIRFDFFDGGSWAANAAGRQTRMRALLRR</sequence>